<evidence type="ECO:0008006" key="3">
    <source>
        <dbReference type="Google" id="ProtNLM"/>
    </source>
</evidence>
<accession>A0A1W9KQ98</accession>
<protein>
    <recommendedName>
        <fullName evidence="3">Helix-turn-helix domain-containing protein</fullName>
    </recommendedName>
</protein>
<proteinExistence type="predicted"/>
<dbReference type="Proteomes" id="UP000192505">
    <property type="component" value="Unassembled WGS sequence"/>
</dbReference>
<dbReference type="EMBL" id="MTEI01000017">
    <property type="protein sequence ID" value="OQW86396.1"/>
    <property type="molecule type" value="Genomic_DNA"/>
</dbReference>
<organism evidence="1 2">
    <name type="scientific">Rhodoferax ferrireducens</name>
    <dbReference type="NCBI Taxonomy" id="192843"/>
    <lineage>
        <taxon>Bacteria</taxon>
        <taxon>Pseudomonadati</taxon>
        <taxon>Pseudomonadota</taxon>
        <taxon>Betaproteobacteria</taxon>
        <taxon>Burkholderiales</taxon>
        <taxon>Comamonadaceae</taxon>
        <taxon>Rhodoferax</taxon>
    </lineage>
</organism>
<dbReference type="AlphaFoldDB" id="A0A1W9KQ98"/>
<name>A0A1W9KQ98_9BURK</name>
<evidence type="ECO:0000313" key="2">
    <source>
        <dbReference type="Proteomes" id="UP000192505"/>
    </source>
</evidence>
<reference evidence="1 2" key="1">
    <citation type="submission" date="2017-01" db="EMBL/GenBank/DDBJ databases">
        <title>Novel large sulfur bacteria in the metagenomes of groundwater-fed chemosynthetic microbial mats in the Lake Huron basin.</title>
        <authorList>
            <person name="Sharrar A.M."/>
            <person name="Flood B.E."/>
            <person name="Bailey J.V."/>
            <person name="Jones D.S."/>
            <person name="Biddanda B."/>
            <person name="Ruberg S.A."/>
            <person name="Marcus D.N."/>
            <person name="Dick G.J."/>
        </authorList>
    </citation>
    <scope>NUCLEOTIDE SEQUENCE [LARGE SCALE GENOMIC DNA]</scope>
    <source>
        <strain evidence="1">A7</strain>
    </source>
</reference>
<gene>
    <name evidence="1" type="ORF">BWK72_17420</name>
</gene>
<sequence>MTQKEKKVPKVPNLNRPNMTEADAAFYLGLSISSLRKSRMNGARTNHLPPPPYVKLGRRVVYRSADLARYLEANLAYGPAGAAQ</sequence>
<comment type="caution">
    <text evidence="1">The sequence shown here is derived from an EMBL/GenBank/DDBJ whole genome shotgun (WGS) entry which is preliminary data.</text>
</comment>
<evidence type="ECO:0000313" key="1">
    <source>
        <dbReference type="EMBL" id="OQW86396.1"/>
    </source>
</evidence>